<keyword evidence="3" id="KW-1185">Reference proteome</keyword>
<comment type="caution">
    <text evidence="2">The sequence shown here is derived from an EMBL/GenBank/DDBJ whole genome shotgun (WGS) entry which is preliminary data.</text>
</comment>
<dbReference type="AlphaFoldDB" id="A0A2T4U6G6"/>
<evidence type="ECO:0000313" key="2">
    <source>
        <dbReference type="EMBL" id="PTL38989.1"/>
    </source>
</evidence>
<dbReference type="PROSITE" id="PS51186">
    <property type="entry name" value="GNAT"/>
    <property type="match status" value="1"/>
</dbReference>
<name>A0A2T4U6G6_9BACI</name>
<dbReference type="EMBL" id="PZJJ01000011">
    <property type="protein sequence ID" value="PTL38989.1"/>
    <property type="molecule type" value="Genomic_DNA"/>
</dbReference>
<sequence length="174" mass="20480">MIYFKKFTTDDIPQLIKWINAGSEEDMFLWSGITFTFPIDEKQLLHYAGESDAEIYSIWSSDHKPCGHAALRKIDTYHRSARIGKLFIAPEYRGLGITPIILQKLLYHSFSVMNLNRVGLGVFADNERALSIYRRFGFHIDGRLRDYRRINDRYIDLIEMSVLYREFTNRCRSV</sequence>
<dbReference type="InterPro" id="IPR000182">
    <property type="entry name" value="GNAT_dom"/>
</dbReference>
<dbReference type="Gene3D" id="3.40.630.30">
    <property type="match status" value="1"/>
</dbReference>
<dbReference type="RefSeq" id="WP_107584789.1">
    <property type="nucleotide sequence ID" value="NZ_PZJJ01000011.1"/>
</dbReference>
<dbReference type="Pfam" id="PF00583">
    <property type="entry name" value="Acetyltransf_1"/>
    <property type="match status" value="1"/>
</dbReference>
<protein>
    <submittedName>
        <fullName evidence="2">GNAT family N-acetyltransferase</fullName>
    </submittedName>
</protein>
<gene>
    <name evidence="2" type="ORF">C6Y45_08390</name>
</gene>
<dbReference type="OrthoDB" id="9795206at2"/>
<reference evidence="2 3" key="1">
    <citation type="submission" date="2018-03" db="EMBL/GenBank/DDBJ databases">
        <title>Alkalicoccus saliphilus sp. nov., isolated from a mineral pool.</title>
        <authorList>
            <person name="Zhao B."/>
        </authorList>
    </citation>
    <scope>NUCLEOTIDE SEQUENCE [LARGE SCALE GENOMIC DNA]</scope>
    <source>
        <strain evidence="2 3">6AG</strain>
    </source>
</reference>
<evidence type="ECO:0000313" key="3">
    <source>
        <dbReference type="Proteomes" id="UP000240509"/>
    </source>
</evidence>
<keyword evidence="2" id="KW-0808">Transferase</keyword>
<accession>A0A2T4U6G6</accession>
<dbReference type="PANTHER" id="PTHR43415">
    <property type="entry name" value="SPERMIDINE N(1)-ACETYLTRANSFERASE"/>
    <property type="match status" value="1"/>
</dbReference>
<organism evidence="2 3">
    <name type="scientific">Alkalicoccus saliphilus</name>
    <dbReference type="NCBI Taxonomy" id="200989"/>
    <lineage>
        <taxon>Bacteria</taxon>
        <taxon>Bacillati</taxon>
        <taxon>Bacillota</taxon>
        <taxon>Bacilli</taxon>
        <taxon>Bacillales</taxon>
        <taxon>Bacillaceae</taxon>
        <taxon>Alkalicoccus</taxon>
    </lineage>
</organism>
<feature type="domain" description="N-acetyltransferase" evidence="1">
    <location>
        <begin position="2"/>
        <end position="165"/>
    </location>
</feature>
<dbReference type="PANTHER" id="PTHR43415:SF3">
    <property type="entry name" value="GNAT-FAMILY ACETYLTRANSFERASE"/>
    <property type="match status" value="1"/>
</dbReference>
<dbReference type="GO" id="GO:0016747">
    <property type="term" value="F:acyltransferase activity, transferring groups other than amino-acyl groups"/>
    <property type="evidence" value="ECO:0007669"/>
    <property type="project" value="InterPro"/>
</dbReference>
<dbReference type="Proteomes" id="UP000240509">
    <property type="component" value="Unassembled WGS sequence"/>
</dbReference>
<dbReference type="InterPro" id="IPR016181">
    <property type="entry name" value="Acyl_CoA_acyltransferase"/>
</dbReference>
<evidence type="ECO:0000259" key="1">
    <source>
        <dbReference type="PROSITE" id="PS51186"/>
    </source>
</evidence>
<dbReference type="SUPFAM" id="SSF55729">
    <property type="entry name" value="Acyl-CoA N-acyltransferases (Nat)"/>
    <property type="match status" value="1"/>
</dbReference>
<proteinExistence type="predicted"/>
<dbReference type="CDD" id="cd04301">
    <property type="entry name" value="NAT_SF"/>
    <property type="match status" value="1"/>
</dbReference>